<dbReference type="PANTHER" id="PTHR23501:SF87">
    <property type="entry name" value="SIDEROPHORE IRON TRANSPORTER 2"/>
    <property type="match status" value="1"/>
</dbReference>
<dbReference type="GO" id="GO:0006811">
    <property type="term" value="P:monoatomic ion transport"/>
    <property type="evidence" value="ECO:0007669"/>
    <property type="project" value="UniProtKB-KW"/>
</dbReference>
<feature type="transmembrane region" description="Helical" evidence="8">
    <location>
        <begin position="405"/>
        <end position="425"/>
    </location>
</feature>
<comment type="similarity">
    <text evidence="2">Belongs to the major facilitator superfamily.</text>
</comment>
<feature type="transmembrane region" description="Helical" evidence="8">
    <location>
        <begin position="157"/>
        <end position="180"/>
    </location>
</feature>
<comment type="subcellular location">
    <subcellularLocation>
        <location evidence="1">Membrane</location>
        <topology evidence="1">Multi-pass membrane protein</topology>
    </subcellularLocation>
</comment>
<feature type="transmembrane region" description="Helical" evidence="8">
    <location>
        <begin position="270"/>
        <end position="290"/>
    </location>
</feature>
<feature type="domain" description="Major facilitator superfamily (MFS) profile" evidence="9">
    <location>
        <begin position="34"/>
        <end position="538"/>
    </location>
</feature>
<evidence type="ECO:0000256" key="3">
    <source>
        <dbReference type="ARBA" id="ARBA00022448"/>
    </source>
</evidence>
<dbReference type="EMBL" id="JARJLG010000122">
    <property type="protein sequence ID" value="KAJ7741589.1"/>
    <property type="molecule type" value="Genomic_DNA"/>
</dbReference>
<sequence>MSTHSGYQRLRAHSIHEDSDDIQTFYGKRAKWALFISLGLAAYIYSLDGTTTYTYLTYAASEFGGHSLLGPIQVAQGIIIAVGKPVIAKVADVGSRGTAYCGVLFFYVIGYAAIATAQNIQTVVVGIVLYAIGYTGLQLLTQVVIADITTLKWRGLVLSLNSLPFLINAFVGSNISAAIIEHAGWRWGYGMFIILIPIAIAPLIVTLLWSERITRRNGLTREVKKGYIQSFLDTAAELDAVGLLLIGASISLTLLPLSLAKHTAGSGNGAGMLLGIFLLGLILIPIFALWDFKWAKYPVIPFRFVVNKSVVGASLIGAFDFMAFYLTFTYLYSFVIVVKDWKLINTTYFMQTQMIAMTLCGIFTGMYMHMFQRYKTLLVSGLVVRLMGVALMLHSRGADGSNFELLMTQILQGVGGGIAALSIQVSAQASVPHADVAMATAAVLLITEFGAAGGGAIAGAIWSSQMPSKLAEHLPFLSQPERDILFSSITEAAGKPRGDPVREGVISAYGDVMRTMVLVATAVSVLPILVALVMPDWYLGNVQNAVDCSPVDADAQPAEQED</sequence>
<dbReference type="FunFam" id="1.20.1250.20:FF:000197">
    <property type="entry name" value="Siderophore iron transporter 1"/>
    <property type="match status" value="1"/>
</dbReference>
<feature type="transmembrane region" description="Helical" evidence="8">
    <location>
        <begin position="437"/>
        <end position="462"/>
    </location>
</feature>
<feature type="transmembrane region" description="Helical" evidence="8">
    <location>
        <begin position="374"/>
        <end position="393"/>
    </location>
</feature>
<dbReference type="PROSITE" id="PS50850">
    <property type="entry name" value="MFS"/>
    <property type="match status" value="1"/>
</dbReference>
<evidence type="ECO:0000313" key="10">
    <source>
        <dbReference type="EMBL" id="KAJ7741589.1"/>
    </source>
</evidence>
<dbReference type="PANTHER" id="PTHR23501">
    <property type="entry name" value="MAJOR FACILITATOR SUPERFAMILY"/>
    <property type="match status" value="1"/>
</dbReference>
<feature type="transmembrane region" description="Helical" evidence="8">
    <location>
        <begin position="99"/>
        <end position="117"/>
    </location>
</feature>
<dbReference type="GO" id="GO:0005886">
    <property type="term" value="C:plasma membrane"/>
    <property type="evidence" value="ECO:0007669"/>
    <property type="project" value="TreeGrafter"/>
</dbReference>
<organism evidence="10 11">
    <name type="scientific">Mycena maculata</name>
    <dbReference type="NCBI Taxonomy" id="230809"/>
    <lineage>
        <taxon>Eukaryota</taxon>
        <taxon>Fungi</taxon>
        <taxon>Dikarya</taxon>
        <taxon>Basidiomycota</taxon>
        <taxon>Agaricomycotina</taxon>
        <taxon>Agaricomycetes</taxon>
        <taxon>Agaricomycetidae</taxon>
        <taxon>Agaricales</taxon>
        <taxon>Marasmiineae</taxon>
        <taxon>Mycenaceae</taxon>
        <taxon>Mycena</taxon>
    </lineage>
</organism>
<evidence type="ECO:0000259" key="9">
    <source>
        <dbReference type="PROSITE" id="PS50850"/>
    </source>
</evidence>
<evidence type="ECO:0000256" key="6">
    <source>
        <dbReference type="ARBA" id="ARBA00023065"/>
    </source>
</evidence>
<feature type="transmembrane region" description="Helical" evidence="8">
    <location>
        <begin position="68"/>
        <end position="87"/>
    </location>
</feature>
<evidence type="ECO:0000256" key="1">
    <source>
        <dbReference type="ARBA" id="ARBA00004141"/>
    </source>
</evidence>
<feature type="transmembrane region" description="Helical" evidence="8">
    <location>
        <begin position="230"/>
        <end position="250"/>
    </location>
</feature>
<evidence type="ECO:0000313" key="11">
    <source>
        <dbReference type="Proteomes" id="UP001215280"/>
    </source>
</evidence>
<keyword evidence="3" id="KW-0813">Transport</keyword>
<dbReference type="Pfam" id="PF07690">
    <property type="entry name" value="MFS_1"/>
    <property type="match status" value="1"/>
</dbReference>
<keyword evidence="7 8" id="KW-0472">Membrane</keyword>
<dbReference type="InterPro" id="IPR011701">
    <property type="entry name" value="MFS"/>
</dbReference>
<accession>A0AAD7IEY9</accession>
<evidence type="ECO:0000256" key="2">
    <source>
        <dbReference type="ARBA" id="ARBA00008335"/>
    </source>
</evidence>
<feature type="transmembrane region" description="Helical" evidence="8">
    <location>
        <begin position="348"/>
        <end position="367"/>
    </location>
</feature>
<evidence type="ECO:0000256" key="5">
    <source>
        <dbReference type="ARBA" id="ARBA00022989"/>
    </source>
</evidence>
<keyword evidence="11" id="KW-1185">Reference proteome</keyword>
<comment type="caution">
    <text evidence="10">The sequence shown here is derived from an EMBL/GenBank/DDBJ whole genome shotgun (WGS) entry which is preliminary data.</text>
</comment>
<dbReference type="GO" id="GO:0022857">
    <property type="term" value="F:transmembrane transporter activity"/>
    <property type="evidence" value="ECO:0007669"/>
    <property type="project" value="InterPro"/>
</dbReference>
<dbReference type="AlphaFoldDB" id="A0AAD7IEY9"/>
<name>A0AAD7IEY9_9AGAR</name>
<dbReference type="InterPro" id="IPR020846">
    <property type="entry name" value="MFS_dom"/>
</dbReference>
<dbReference type="Gene3D" id="1.20.1250.20">
    <property type="entry name" value="MFS general substrate transporter like domains"/>
    <property type="match status" value="2"/>
</dbReference>
<evidence type="ECO:0000256" key="4">
    <source>
        <dbReference type="ARBA" id="ARBA00022692"/>
    </source>
</evidence>
<proteinExistence type="inferred from homology"/>
<evidence type="ECO:0000256" key="8">
    <source>
        <dbReference type="SAM" id="Phobius"/>
    </source>
</evidence>
<dbReference type="Proteomes" id="UP001215280">
    <property type="component" value="Unassembled WGS sequence"/>
</dbReference>
<dbReference type="InterPro" id="IPR036259">
    <property type="entry name" value="MFS_trans_sf"/>
</dbReference>
<evidence type="ECO:0000256" key="7">
    <source>
        <dbReference type="ARBA" id="ARBA00023136"/>
    </source>
</evidence>
<protein>
    <submittedName>
        <fullName evidence="10">Drug:h+ antiporter</fullName>
    </submittedName>
</protein>
<gene>
    <name evidence="10" type="ORF">DFH07DRAFT_964934</name>
</gene>
<feature type="transmembrane region" description="Helical" evidence="8">
    <location>
        <begin position="123"/>
        <end position="145"/>
    </location>
</feature>
<keyword evidence="6" id="KW-0406">Ion transport</keyword>
<feature type="transmembrane region" description="Helical" evidence="8">
    <location>
        <begin position="310"/>
        <end position="336"/>
    </location>
</feature>
<keyword evidence="5 8" id="KW-1133">Transmembrane helix</keyword>
<feature type="transmembrane region" description="Helical" evidence="8">
    <location>
        <begin position="32"/>
        <end position="56"/>
    </location>
</feature>
<reference evidence="10" key="1">
    <citation type="submission" date="2023-03" db="EMBL/GenBank/DDBJ databases">
        <title>Massive genome expansion in bonnet fungi (Mycena s.s.) driven by repeated elements and novel gene families across ecological guilds.</title>
        <authorList>
            <consortium name="Lawrence Berkeley National Laboratory"/>
            <person name="Harder C.B."/>
            <person name="Miyauchi S."/>
            <person name="Viragh M."/>
            <person name="Kuo A."/>
            <person name="Thoen E."/>
            <person name="Andreopoulos B."/>
            <person name="Lu D."/>
            <person name="Skrede I."/>
            <person name="Drula E."/>
            <person name="Henrissat B."/>
            <person name="Morin E."/>
            <person name="Kohler A."/>
            <person name="Barry K."/>
            <person name="LaButti K."/>
            <person name="Morin E."/>
            <person name="Salamov A."/>
            <person name="Lipzen A."/>
            <person name="Mereny Z."/>
            <person name="Hegedus B."/>
            <person name="Baldrian P."/>
            <person name="Stursova M."/>
            <person name="Weitz H."/>
            <person name="Taylor A."/>
            <person name="Grigoriev I.V."/>
            <person name="Nagy L.G."/>
            <person name="Martin F."/>
            <person name="Kauserud H."/>
        </authorList>
    </citation>
    <scope>NUCLEOTIDE SEQUENCE</scope>
    <source>
        <strain evidence="10">CBHHK188m</strain>
    </source>
</reference>
<keyword evidence="4 8" id="KW-0812">Transmembrane</keyword>
<feature type="transmembrane region" description="Helical" evidence="8">
    <location>
        <begin position="512"/>
        <end position="534"/>
    </location>
</feature>
<dbReference type="SUPFAM" id="SSF103473">
    <property type="entry name" value="MFS general substrate transporter"/>
    <property type="match status" value="1"/>
</dbReference>
<feature type="transmembrane region" description="Helical" evidence="8">
    <location>
        <begin position="186"/>
        <end position="209"/>
    </location>
</feature>